<comment type="subcellular location">
    <subcellularLocation>
        <location evidence="1">Membrane</location>
        <topology evidence="1">Multi-pass membrane protein</topology>
    </subcellularLocation>
</comment>
<proteinExistence type="inferred from homology"/>
<dbReference type="InterPro" id="IPR002549">
    <property type="entry name" value="AI-2E-like"/>
</dbReference>
<protein>
    <recommendedName>
        <fullName evidence="9">AI-2E family transporter</fullName>
    </recommendedName>
</protein>
<dbReference type="EMBL" id="MHNW01000023">
    <property type="protein sequence ID" value="OGZ53339.1"/>
    <property type="molecule type" value="Genomic_DNA"/>
</dbReference>
<feature type="transmembrane region" description="Helical" evidence="6">
    <location>
        <begin position="144"/>
        <end position="169"/>
    </location>
</feature>
<dbReference type="STRING" id="1802126.A3B25_03855"/>
<gene>
    <name evidence="7" type="ORF">A3B25_03855</name>
</gene>
<evidence type="ECO:0000313" key="8">
    <source>
        <dbReference type="Proteomes" id="UP000179106"/>
    </source>
</evidence>
<feature type="transmembrane region" description="Helical" evidence="6">
    <location>
        <begin position="204"/>
        <end position="226"/>
    </location>
</feature>
<dbReference type="Proteomes" id="UP000179106">
    <property type="component" value="Unassembled WGS sequence"/>
</dbReference>
<feature type="transmembrane region" description="Helical" evidence="6">
    <location>
        <begin position="31"/>
        <end position="47"/>
    </location>
</feature>
<reference evidence="7 8" key="1">
    <citation type="journal article" date="2016" name="Nat. Commun.">
        <title>Thousands of microbial genomes shed light on interconnected biogeochemical processes in an aquifer system.</title>
        <authorList>
            <person name="Anantharaman K."/>
            <person name="Brown C.T."/>
            <person name="Hug L.A."/>
            <person name="Sharon I."/>
            <person name="Castelle C.J."/>
            <person name="Probst A.J."/>
            <person name="Thomas B.C."/>
            <person name="Singh A."/>
            <person name="Wilkins M.J."/>
            <person name="Karaoz U."/>
            <person name="Brodie E.L."/>
            <person name="Williams K.H."/>
            <person name="Hubbard S.S."/>
            <person name="Banfield J.F."/>
        </authorList>
    </citation>
    <scope>NUCLEOTIDE SEQUENCE [LARGE SCALE GENOMIC DNA]</scope>
</reference>
<feature type="transmembrane region" description="Helical" evidence="6">
    <location>
        <begin position="232"/>
        <end position="262"/>
    </location>
</feature>
<evidence type="ECO:0000256" key="3">
    <source>
        <dbReference type="ARBA" id="ARBA00022692"/>
    </source>
</evidence>
<organism evidence="7 8">
    <name type="scientific">Candidatus Ryanbacteria bacterium RIFCSPLOWO2_01_FULL_48_26</name>
    <dbReference type="NCBI Taxonomy" id="1802126"/>
    <lineage>
        <taxon>Bacteria</taxon>
        <taxon>Candidatus Ryaniibacteriota</taxon>
    </lineage>
</organism>
<accession>A0A1G2GT83</accession>
<evidence type="ECO:0000256" key="6">
    <source>
        <dbReference type="SAM" id="Phobius"/>
    </source>
</evidence>
<sequence>MSDRVPQLQFLTVSLIIISLIVFLIFRPFLYTLILAATFAVVFWPIHKRILTLTRERRSIAALLTTLLVVIFILTPLAVIGVQVFQEAWQLYTSIAQDGAENGIFDAVKDFVAQIRGIIPVPIDISADVNQYLKGGLSWLLGHFGILFSSIAQLALHSFLFLFSFYYILKDGDEIKKKILFLSPLADTDDEKIFKKLHSAINSVVRGSLLIAVIQGTLTGIGLTIFGVPNSVLWGSVATITALLPAVGTSLVMLPAIAFLFVSGSTGPAIGLTIWALTAVGLIDNMLGPKLIESGIRIHPLLILLSALGGIAFFGPIGFLLGPLTLSLLFSLFETYFSLAKKV</sequence>
<feature type="transmembrane region" description="Helical" evidence="6">
    <location>
        <begin position="300"/>
        <end position="333"/>
    </location>
</feature>
<evidence type="ECO:0008006" key="9">
    <source>
        <dbReference type="Google" id="ProtNLM"/>
    </source>
</evidence>
<dbReference type="GO" id="GO:0016020">
    <property type="term" value="C:membrane"/>
    <property type="evidence" value="ECO:0007669"/>
    <property type="project" value="UniProtKB-SubCell"/>
</dbReference>
<dbReference type="PANTHER" id="PTHR21716">
    <property type="entry name" value="TRANSMEMBRANE PROTEIN"/>
    <property type="match status" value="1"/>
</dbReference>
<dbReference type="Pfam" id="PF01594">
    <property type="entry name" value="AI-2E_transport"/>
    <property type="match status" value="1"/>
</dbReference>
<keyword evidence="4 6" id="KW-1133">Transmembrane helix</keyword>
<feature type="transmembrane region" description="Helical" evidence="6">
    <location>
        <begin position="269"/>
        <end position="288"/>
    </location>
</feature>
<feature type="transmembrane region" description="Helical" evidence="6">
    <location>
        <begin position="59"/>
        <end position="85"/>
    </location>
</feature>
<comment type="similarity">
    <text evidence="2">Belongs to the autoinducer-2 exporter (AI-2E) (TC 2.A.86) family.</text>
</comment>
<feature type="transmembrane region" description="Helical" evidence="6">
    <location>
        <begin position="7"/>
        <end position="25"/>
    </location>
</feature>
<name>A0A1G2GT83_9BACT</name>
<evidence type="ECO:0000256" key="5">
    <source>
        <dbReference type="ARBA" id="ARBA00023136"/>
    </source>
</evidence>
<evidence type="ECO:0000313" key="7">
    <source>
        <dbReference type="EMBL" id="OGZ53339.1"/>
    </source>
</evidence>
<dbReference type="PANTHER" id="PTHR21716:SF4">
    <property type="entry name" value="TRANSMEMBRANE PROTEIN 245"/>
    <property type="match status" value="1"/>
</dbReference>
<evidence type="ECO:0000256" key="2">
    <source>
        <dbReference type="ARBA" id="ARBA00009773"/>
    </source>
</evidence>
<keyword evidence="3 6" id="KW-0812">Transmembrane</keyword>
<dbReference type="AlphaFoldDB" id="A0A1G2GT83"/>
<comment type="caution">
    <text evidence="7">The sequence shown here is derived from an EMBL/GenBank/DDBJ whole genome shotgun (WGS) entry which is preliminary data.</text>
</comment>
<keyword evidence="5 6" id="KW-0472">Membrane</keyword>
<evidence type="ECO:0000256" key="4">
    <source>
        <dbReference type="ARBA" id="ARBA00022989"/>
    </source>
</evidence>
<evidence type="ECO:0000256" key="1">
    <source>
        <dbReference type="ARBA" id="ARBA00004141"/>
    </source>
</evidence>